<sequence length="117" mass="13328">MTLAIQNNSFDGSLLELAQLRRLKSIDFNFNNFNTEIPSWFGSLHKRQHLLLKGNKFIGSIPPSLGNISSLEKLDLSYNKLSGAIPKEFENLTELTELMLRYNSLQGMKQPISFILK</sequence>
<gene>
    <name evidence="1" type="ORF">Pint_11656</name>
</gene>
<evidence type="ECO:0000313" key="2">
    <source>
        <dbReference type="Proteomes" id="UP001163603"/>
    </source>
</evidence>
<organism evidence="1 2">
    <name type="scientific">Pistacia integerrima</name>
    <dbReference type="NCBI Taxonomy" id="434235"/>
    <lineage>
        <taxon>Eukaryota</taxon>
        <taxon>Viridiplantae</taxon>
        <taxon>Streptophyta</taxon>
        <taxon>Embryophyta</taxon>
        <taxon>Tracheophyta</taxon>
        <taxon>Spermatophyta</taxon>
        <taxon>Magnoliopsida</taxon>
        <taxon>eudicotyledons</taxon>
        <taxon>Gunneridae</taxon>
        <taxon>Pentapetalae</taxon>
        <taxon>rosids</taxon>
        <taxon>malvids</taxon>
        <taxon>Sapindales</taxon>
        <taxon>Anacardiaceae</taxon>
        <taxon>Pistacia</taxon>
    </lineage>
</organism>
<evidence type="ECO:0000313" key="1">
    <source>
        <dbReference type="EMBL" id="KAJ0018060.1"/>
    </source>
</evidence>
<comment type="caution">
    <text evidence="1">The sequence shown here is derived from an EMBL/GenBank/DDBJ whole genome shotgun (WGS) entry which is preliminary data.</text>
</comment>
<accession>A0ACC0XKP5</accession>
<dbReference type="Proteomes" id="UP001163603">
    <property type="component" value="Chromosome 12"/>
</dbReference>
<keyword evidence="2" id="KW-1185">Reference proteome</keyword>
<reference evidence="2" key="1">
    <citation type="journal article" date="2023" name="G3 (Bethesda)">
        <title>Genome assembly and association tests identify interacting loci associated with vigor, precocity, and sex in interspecific pistachio rootstocks.</title>
        <authorList>
            <person name="Palmer W."/>
            <person name="Jacygrad E."/>
            <person name="Sagayaradj S."/>
            <person name="Cavanaugh K."/>
            <person name="Han R."/>
            <person name="Bertier L."/>
            <person name="Beede B."/>
            <person name="Kafkas S."/>
            <person name="Golino D."/>
            <person name="Preece J."/>
            <person name="Michelmore R."/>
        </authorList>
    </citation>
    <scope>NUCLEOTIDE SEQUENCE [LARGE SCALE GENOMIC DNA]</scope>
</reference>
<proteinExistence type="predicted"/>
<protein>
    <submittedName>
        <fullName evidence="1">Uncharacterized protein</fullName>
    </submittedName>
</protein>
<name>A0ACC0XKP5_9ROSI</name>
<dbReference type="EMBL" id="CM047747">
    <property type="protein sequence ID" value="KAJ0018060.1"/>
    <property type="molecule type" value="Genomic_DNA"/>
</dbReference>